<dbReference type="EMBL" id="GBRH01283461">
    <property type="protein sequence ID" value="JAD14434.1"/>
    <property type="molecule type" value="Transcribed_RNA"/>
</dbReference>
<evidence type="ECO:0000313" key="1">
    <source>
        <dbReference type="EMBL" id="JAD14434.1"/>
    </source>
</evidence>
<sequence>MTMIRVVLQLSRK</sequence>
<name>A0A0A8XMW5_ARUDO</name>
<organism evidence="1">
    <name type="scientific">Arundo donax</name>
    <name type="common">Giant reed</name>
    <name type="synonym">Donax arundinaceus</name>
    <dbReference type="NCBI Taxonomy" id="35708"/>
    <lineage>
        <taxon>Eukaryota</taxon>
        <taxon>Viridiplantae</taxon>
        <taxon>Streptophyta</taxon>
        <taxon>Embryophyta</taxon>
        <taxon>Tracheophyta</taxon>
        <taxon>Spermatophyta</taxon>
        <taxon>Magnoliopsida</taxon>
        <taxon>Liliopsida</taxon>
        <taxon>Poales</taxon>
        <taxon>Poaceae</taxon>
        <taxon>PACMAD clade</taxon>
        <taxon>Arundinoideae</taxon>
        <taxon>Arundineae</taxon>
        <taxon>Arundo</taxon>
    </lineage>
</organism>
<protein>
    <submittedName>
        <fullName evidence="1">Uncharacterized protein</fullName>
    </submittedName>
</protein>
<accession>A0A0A8XMW5</accession>
<reference evidence="1" key="1">
    <citation type="submission" date="2014-09" db="EMBL/GenBank/DDBJ databases">
        <authorList>
            <person name="Magalhaes I.L.F."/>
            <person name="Oliveira U."/>
            <person name="Santos F.R."/>
            <person name="Vidigal T.H.D.A."/>
            <person name="Brescovit A.D."/>
            <person name="Santos A.J."/>
        </authorList>
    </citation>
    <scope>NUCLEOTIDE SEQUENCE</scope>
    <source>
        <tissue evidence="1">Shoot tissue taken approximately 20 cm above the soil surface</tissue>
    </source>
</reference>
<reference evidence="1" key="2">
    <citation type="journal article" date="2015" name="Data Brief">
        <title>Shoot transcriptome of the giant reed, Arundo donax.</title>
        <authorList>
            <person name="Barrero R.A."/>
            <person name="Guerrero F.D."/>
            <person name="Moolhuijzen P."/>
            <person name="Goolsby J.A."/>
            <person name="Tidwell J."/>
            <person name="Bellgard S.E."/>
            <person name="Bellgard M.I."/>
        </authorList>
    </citation>
    <scope>NUCLEOTIDE SEQUENCE</scope>
    <source>
        <tissue evidence="1">Shoot tissue taken approximately 20 cm above the soil surface</tissue>
    </source>
</reference>
<proteinExistence type="predicted"/>